<proteinExistence type="predicted"/>
<keyword evidence="2" id="KW-1185">Reference proteome</keyword>
<organism evidence="1 2">
    <name type="scientific">Arctium lappa</name>
    <name type="common">Greater burdock</name>
    <name type="synonym">Lappa major</name>
    <dbReference type="NCBI Taxonomy" id="4217"/>
    <lineage>
        <taxon>Eukaryota</taxon>
        <taxon>Viridiplantae</taxon>
        <taxon>Streptophyta</taxon>
        <taxon>Embryophyta</taxon>
        <taxon>Tracheophyta</taxon>
        <taxon>Spermatophyta</taxon>
        <taxon>Magnoliopsida</taxon>
        <taxon>eudicotyledons</taxon>
        <taxon>Gunneridae</taxon>
        <taxon>Pentapetalae</taxon>
        <taxon>asterids</taxon>
        <taxon>campanulids</taxon>
        <taxon>Asterales</taxon>
        <taxon>Asteraceae</taxon>
        <taxon>Carduoideae</taxon>
        <taxon>Cardueae</taxon>
        <taxon>Arctiinae</taxon>
        <taxon>Arctium</taxon>
    </lineage>
</organism>
<evidence type="ECO:0000313" key="2">
    <source>
        <dbReference type="Proteomes" id="UP001055879"/>
    </source>
</evidence>
<sequence>MQQDQPPNTVTCLTQCDPNQNPNTICTPLCSHICPYVCNTTQPPPTVDYFLLPPPKHHHSPLSLPLNISLAILVLTFSLFLLYKLGIIWYRSRTCRLLPPPPPPPPENQENLDY</sequence>
<dbReference type="EMBL" id="CM042062">
    <property type="protein sequence ID" value="KAI3669460.1"/>
    <property type="molecule type" value="Genomic_DNA"/>
</dbReference>
<accession>A0ACB8XN68</accession>
<gene>
    <name evidence="1" type="ORF">L6452_40696</name>
</gene>
<reference evidence="2" key="1">
    <citation type="journal article" date="2022" name="Mol. Ecol. Resour.">
        <title>The genomes of chicory, endive, great burdock and yacon provide insights into Asteraceae palaeo-polyploidization history and plant inulin production.</title>
        <authorList>
            <person name="Fan W."/>
            <person name="Wang S."/>
            <person name="Wang H."/>
            <person name="Wang A."/>
            <person name="Jiang F."/>
            <person name="Liu H."/>
            <person name="Zhao H."/>
            <person name="Xu D."/>
            <person name="Zhang Y."/>
        </authorList>
    </citation>
    <scope>NUCLEOTIDE SEQUENCE [LARGE SCALE GENOMIC DNA]</scope>
    <source>
        <strain evidence="2">cv. Niubang</strain>
    </source>
</reference>
<dbReference type="Proteomes" id="UP001055879">
    <property type="component" value="Linkage Group LG16"/>
</dbReference>
<comment type="caution">
    <text evidence="1">The sequence shown here is derived from an EMBL/GenBank/DDBJ whole genome shotgun (WGS) entry which is preliminary data.</text>
</comment>
<name>A0ACB8XN68_ARCLA</name>
<reference evidence="1 2" key="2">
    <citation type="journal article" date="2022" name="Mol. Ecol. Resour.">
        <title>The genomes of chicory, endive, great burdock and yacon provide insights into Asteraceae paleo-polyploidization history and plant inulin production.</title>
        <authorList>
            <person name="Fan W."/>
            <person name="Wang S."/>
            <person name="Wang H."/>
            <person name="Wang A."/>
            <person name="Jiang F."/>
            <person name="Liu H."/>
            <person name="Zhao H."/>
            <person name="Xu D."/>
            <person name="Zhang Y."/>
        </authorList>
    </citation>
    <scope>NUCLEOTIDE SEQUENCE [LARGE SCALE GENOMIC DNA]</scope>
    <source>
        <strain evidence="2">cv. Niubang</strain>
    </source>
</reference>
<protein>
    <submittedName>
        <fullName evidence="1">Uncharacterized protein</fullName>
    </submittedName>
</protein>
<evidence type="ECO:0000313" key="1">
    <source>
        <dbReference type="EMBL" id="KAI3669460.1"/>
    </source>
</evidence>